<dbReference type="EMBL" id="RQZF01000016">
    <property type="protein sequence ID" value="RRC94464.1"/>
    <property type="molecule type" value="Genomic_DNA"/>
</dbReference>
<evidence type="ECO:0000256" key="1">
    <source>
        <dbReference type="PROSITE-ProRule" id="PRU10141"/>
    </source>
</evidence>
<dbReference type="GO" id="GO:0005524">
    <property type="term" value="F:ATP binding"/>
    <property type="evidence" value="ECO:0007669"/>
    <property type="project" value="UniProtKB-UniRule"/>
</dbReference>
<dbReference type="SMART" id="SM00220">
    <property type="entry name" value="S_TKc"/>
    <property type="match status" value="1"/>
</dbReference>
<feature type="domain" description="Protein kinase" evidence="3">
    <location>
        <begin position="16"/>
        <end position="281"/>
    </location>
</feature>
<keyword evidence="5" id="KW-1185">Reference proteome</keyword>
<dbReference type="PANTHER" id="PTHR24361:SF678">
    <property type="entry name" value="SPORULATION-SPECIFIC PROTEIN 1"/>
    <property type="match status" value="1"/>
</dbReference>
<accession>A0A3P1SBN0</accession>
<keyword evidence="2" id="KW-0472">Membrane</keyword>
<dbReference type="InterPro" id="IPR000719">
    <property type="entry name" value="Prot_kinase_dom"/>
</dbReference>
<keyword evidence="4" id="KW-0808">Transferase</keyword>
<name>A0A3P1SBN0_9ACTO</name>
<dbReference type="Proteomes" id="UP000280444">
    <property type="component" value="Unassembled WGS sequence"/>
</dbReference>
<evidence type="ECO:0000256" key="2">
    <source>
        <dbReference type="SAM" id="Phobius"/>
    </source>
</evidence>
<dbReference type="InterPro" id="IPR011009">
    <property type="entry name" value="Kinase-like_dom_sf"/>
</dbReference>
<dbReference type="RefSeq" id="WP_124872410.1">
    <property type="nucleotide sequence ID" value="NZ_RQZF01000016.1"/>
</dbReference>
<gene>
    <name evidence="4" type="ORF">EII11_10150</name>
</gene>
<dbReference type="OrthoDB" id="9762169at2"/>
<reference evidence="4 5" key="1">
    <citation type="submission" date="2018-11" db="EMBL/GenBank/DDBJ databases">
        <title>Genomes From Bacteria Associated with the Canine Oral Cavity: a Test Case for Automated Genome-Based Taxonomic Assignment.</title>
        <authorList>
            <person name="Coil D.A."/>
            <person name="Jospin G."/>
            <person name="Darling A.E."/>
            <person name="Wallis C."/>
            <person name="Davis I.J."/>
            <person name="Harris S."/>
            <person name="Eisen J.A."/>
            <person name="Holcombe L.J."/>
            <person name="O'Flynn C."/>
        </authorList>
    </citation>
    <scope>NUCLEOTIDE SEQUENCE [LARGE SCALE GENOMIC DNA]</scope>
    <source>
        <strain evidence="4 5">OH770</strain>
    </source>
</reference>
<organism evidence="4 5">
    <name type="scientific">Schaalia canis</name>
    <dbReference type="NCBI Taxonomy" id="100469"/>
    <lineage>
        <taxon>Bacteria</taxon>
        <taxon>Bacillati</taxon>
        <taxon>Actinomycetota</taxon>
        <taxon>Actinomycetes</taxon>
        <taxon>Actinomycetales</taxon>
        <taxon>Actinomycetaceae</taxon>
        <taxon>Schaalia</taxon>
    </lineage>
</organism>
<dbReference type="PROSITE" id="PS50011">
    <property type="entry name" value="PROTEIN_KINASE_DOM"/>
    <property type="match status" value="1"/>
</dbReference>
<dbReference type="PANTHER" id="PTHR24361">
    <property type="entry name" value="MITOGEN-ACTIVATED KINASE KINASE KINASE"/>
    <property type="match status" value="1"/>
</dbReference>
<keyword evidence="1" id="KW-0067">ATP-binding</keyword>
<dbReference type="SUPFAM" id="SSF56112">
    <property type="entry name" value="Protein kinase-like (PK-like)"/>
    <property type="match status" value="1"/>
</dbReference>
<keyword evidence="4" id="KW-0723">Serine/threonine-protein kinase</keyword>
<sequence length="672" mass="72073">MDLSGEDQGFYFGANYRLETPIGEGASGVVWRGIRKTDGSLIAAKLLREEFASDPDIITRFIHERTILTALRAPEIVSVLDLVAEGNKLGIVMEYIPGSSLRDILLSQKTLPEILAAEITLRVLRALAVAHAQKVVHQDIKPDNILAVAGNGNNTPLQIKLTDFGISKILGKAPERAQLIGTPEYMSPELIASGQADAAADIYAVGIMLYEMLSGHTPFAGGEDQAAILQRHLTYHVPGLPHVSEGLAALMNSMLVKDPAKRPDAETLIAAFESLDRHTFQRQAFAPTQDASQFIPATIIKPLPLEKTAASSEEVDSAAANEPAGPVALDLPDFTPGVTHTILRPLPDALKSSETEPEPLGPLSRKDKTTAFLRRLRYSKAMPIVGGLLLIPALVAAGWFFTRDMTWTVEEEKPVATARSEDNQLPSGLTITREAEYNPNTKVLTYKLHYRTAKNPLSGPFFELLTLPDGACAEVDWTSPGITKNVGATTSIMARCGWTVDPGVVPQGKVVTVEGQMSLDFGEQSEGTQRALNDWLSTTSEATISALMDESVVATSYAAQRLQGMRISGPGHVTSGQTIPLTITGLWPHGEDTLSPLLVSPGEGELTSPLKAVTANHPDLVRFSERCQGAASVSADGRTVTALFPTNSCEITATIGNYDVQPTRISITGHGS</sequence>
<dbReference type="Gene3D" id="1.10.510.10">
    <property type="entry name" value="Transferase(Phosphotransferase) domain 1"/>
    <property type="match status" value="1"/>
</dbReference>
<dbReference type="InterPro" id="IPR053235">
    <property type="entry name" value="Ser_Thr_kinase"/>
</dbReference>
<dbReference type="CDD" id="cd14014">
    <property type="entry name" value="STKc_PknB_like"/>
    <property type="match status" value="1"/>
</dbReference>
<keyword evidence="2" id="KW-0812">Transmembrane</keyword>
<dbReference type="Pfam" id="PF00069">
    <property type="entry name" value="Pkinase"/>
    <property type="match status" value="1"/>
</dbReference>
<dbReference type="AlphaFoldDB" id="A0A3P1SBN0"/>
<protein>
    <submittedName>
        <fullName evidence="4">Serine/threonine protein kinase</fullName>
    </submittedName>
</protein>
<comment type="caution">
    <text evidence="4">The sequence shown here is derived from an EMBL/GenBank/DDBJ whole genome shotgun (WGS) entry which is preliminary data.</text>
</comment>
<keyword evidence="2" id="KW-1133">Transmembrane helix</keyword>
<evidence type="ECO:0000313" key="5">
    <source>
        <dbReference type="Proteomes" id="UP000280444"/>
    </source>
</evidence>
<keyword evidence="1" id="KW-0547">Nucleotide-binding</keyword>
<evidence type="ECO:0000313" key="4">
    <source>
        <dbReference type="EMBL" id="RRC94464.1"/>
    </source>
</evidence>
<dbReference type="GO" id="GO:0004674">
    <property type="term" value="F:protein serine/threonine kinase activity"/>
    <property type="evidence" value="ECO:0007669"/>
    <property type="project" value="UniProtKB-KW"/>
</dbReference>
<dbReference type="InterPro" id="IPR017441">
    <property type="entry name" value="Protein_kinase_ATP_BS"/>
</dbReference>
<dbReference type="GO" id="GO:0005737">
    <property type="term" value="C:cytoplasm"/>
    <property type="evidence" value="ECO:0007669"/>
    <property type="project" value="TreeGrafter"/>
</dbReference>
<feature type="binding site" evidence="1">
    <location>
        <position position="45"/>
    </location>
    <ligand>
        <name>ATP</name>
        <dbReference type="ChEBI" id="CHEBI:30616"/>
    </ligand>
</feature>
<feature type="transmembrane region" description="Helical" evidence="2">
    <location>
        <begin position="381"/>
        <end position="401"/>
    </location>
</feature>
<dbReference type="PROSITE" id="PS00107">
    <property type="entry name" value="PROTEIN_KINASE_ATP"/>
    <property type="match status" value="1"/>
</dbReference>
<proteinExistence type="predicted"/>
<keyword evidence="4" id="KW-0418">Kinase</keyword>
<evidence type="ECO:0000259" key="3">
    <source>
        <dbReference type="PROSITE" id="PS50011"/>
    </source>
</evidence>